<sequence>MSLETVIRGIFSSLFIASVIRISTPIIFPAMGGLVAQVAGVPNMALEGIMNVGAFTGVMVSAFTGSIWLAILAGIIAGVLLALLLGVFHLHFKSDLFIAGLAANLMASGGTVFLLYIITGDKGNSSTVRSLSVPNVNIPLIKDIPFVGEILSGHPVFTYLAFFSVFLVYIFLYRTRFGTHLRAVGENPEAATTLGINVVRTRMIALAISGIFAALGGMNLSMAYLQLFQKEMAAGRGWIGIAAIHLGARKPVGVMLASILFGFADAISNQLGSLNIPSQLVQMIPYATTVVALAVYAIQQRQAALERMKKYQKEHIDSLAAEHQG</sequence>
<feature type="transmembrane region" description="Helical" evidence="6">
    <location>
        <begin position="280"/>
        <end position="298"/>
    </location>
</feature>
<evidence type="ECO:0000256" key="1">
    <source>
        <dbReference type="ARBA" id="ARBA00004651"/>
    </source>
</evidence>
<keyword evidence="7" id="KW-0813">Transport</keyword>
<feature type="transmembrane region" description="Helical" evidence="6">
    <location>
        <begin position="156"/>
        <end position="173"/>
    </location>
</feature>
<comment type="subcellular location">
    <subcellularLocation>
        <location evidence="1">Cell membrane</location>
        <topology evidence="1">Multi-pass membrane protein</topology>
    </subcellularLocation>
</comment>
<dbReference type="AlphaFoldDB" id="A0A347ZWH6"/>
<evidence type="ECO:0000313" key="7">
    <source>
        <dbReference type="EMBL" id="REG05400.1"/>
    </source>
</evidence>
<dbReference type="PANTHER" id="PTHR43370:SF1">
    <property type="entry name" value="GUANOSINE ABC TRANSPORTER PERMEASE PROTEIN NUPQ"/>
    <property type="match status" value="1"/>
</dbReference>
<dbReference type="GO" id="GO:0005886">
    <property type="term" value="C:plasma membrane"/>
    <property type="evidence" value="ECO:0007669"/>
    <property type="project" value="UniProtKB-SubCell"/>
</dbReference>
<keyword evidence="8" id="KW-1185">Reference proteome</keyword>
<feature type="transmembrane region" description="Helical" evidence="6">
    <location>
        <begin position="96"/>
        <end position="118"/>
    </location>
</feature>
<proteinExistence type="predicted"/>
<feature type="transmembrane region" description="Helical" evidence="6">
    <location>
        <begin position="67"/>
        <end position="89"/>
    </location>
</feature>
<keyword evidence="3 6" id="KW-0812">Transmembrane</keyword>
<keyword evidence="4 6" id="KW-1133">Transmembrane helix</keyword>
<evidence type="ECO:0000256" key="6">
    <source>
        <dbReference type="SAM" id="Phobius"/>
    </source>
</evidence>
<organism evidence="7 8">
    <name type="scientific">Pelolinea submarina</name>
    <dbReference type="NCBI Taxonomy" id="913107"/>
    <lineage>
        <taxon>Bacteria</taxon>
        <taxon>Bacillati</taxon>
        <taxon>Chloroflexota</taxon>
        <taxon>Anaerolineae</taxon>
        <taxon>Anaerolineales</taxon>
        <taxon>Anaerolineaceae</taxon>
        <taxon>Pelolinea</taxon>
    </lineage>
</organism>
<keyword evidence="2" id="KW-1003">Cell membrane</keyword>
<dbReference type="Proteomes" id="UP000256388">
    <property type="component" value="Unassembled WGS sequence"/>
</dbReference>
<accession>A0A347ZWH6</accession>
<evidence type="ECO:0000256" key="2">
    <source>
        <dbReference type="ARBA" id="ARBA00022475"/>
    </source>
</evidence>
<keyword evidence="7" id="KW-0762">Sugar transport</keyword>
<gene>
    <name evidence="7" type="ORF">DFR64_2800</name>
</gene>
<dbReference type="Pfam" id="PF02653">
    <property type="entry name" value="BPD_transp_2"/>
    <property type="match status" value="1"/>
</dbReference>
<feature type="transmembrane region" description="Helical" evidence="6">
    <location>
        <begin position="204"/>
        <end position="225"/>
    </location>
</feature>
<dbReference type="InterPro" id="IPR001851">
    <property type="entry name" value="ABC_transp_permease"/>
</dbReference>
<dbReference type="PANTHER" id="PTHR43370">
    <property type="entry name" value="SUGAR ABC TRANSPORTER INTEGRAL MEMBRANE PROTEIN-RELATED"/>
    <property type="match status" value="1"/>
</dbReference>
<dbReference type="RefSeq" id="WP_116226067.1">
    <property type="nucleotide sequence ID" value="NZ_AP018437.1"/>
</dbReference>
<evidence type="ECO:0000313" key="8">
    <source>
        <dbReference type="Proteomes" id="UP000256388"/>
    </source>
</evidence>
<dbReference type="GO" id="GO:0022857">
    <property type="term" value="F:transmembrane transporter activity"/>
    <property type="evidence" value="ECO:0007669"/>
    <property type="project" value="InterPro"/>
</dbReference>
<reference evidence="7 8" key="1">
    <citation type="submission" date="2018-08" db="EMBL/GenBank/DDBJ databases">
        <title>Genomic Encyclopedia of Type Strains, Phase IV (KMG-IV): sequencing the most valuable type-strain genomes for metagenomic binning, comparative biology and taxonomic classification.</title>
        <authorList>
            <person name="Goeker M."/>
        </authorList>
    </citation>
    <scope>NUCLEOTIDE SEQUENCE [LARGE SCALE GENOMIC DNA]</scope>
    <source>
        <strain evidence="7 8">DSM 23923</strain>
    </source>
</reference>
<evidence type="ECO:0000256" key="3">
    <source>
        <dbReference type="ARBA" id="ARBA00022692"/>
    </source>
</evidence>
<evidence type="ECO:0000256" key="4">
    <source>
        <dbReference type="ARBA" id="ARBA00022989"/>
    </source>
</evidence>
<evidence type="ECO:0000256" key="5">
    <source>
        <dbReference type="ARBA" id="ARBA00023136"/>
    </source>
</evidence>
<protein>
    <submittedName>
        <fullName evidence="7">Simple sugar transport system permease protein</fullName>
    </submittedName>
</protein>
<dbReference type="EMBL" id="QUMS01000005">
    <property type="protein sequence ID" value="REG05400.1"/>
    <property type="molecule type" value="Genomic_DNA"/>
</dbReference>
<comment type="caution">
    <text evidence="7">The sequence shown here is derived from an EMBL/GenBank/DDBJ whole genome shotgun (WGS) entry which is preliminary data.</text>
</comment>
<dbReference type="OrthoDB" id="9792579at2"/>
<name>A0A347ZWH6_9CHLR</name>
<feature type="transmembrane region" description="Helical" evidence="6">
    <location>
        <begin position="6"/>
        <end position="28"/>
    </location>
</feature>
<dbReference type="CDD" id="cd06580">
    <property type="entry name" value="TM_PBP1_transp_TpRbsC_like"/>
    <property type="match status" value="1"/>
</dbReference>
<keyword evidence="5 6" id="KW-0472">Membrane</keyword>